<sequence length="179" mass="19394">MDTIDSVFEPKLKISSSRSTNRSTFATISIHHQSKHSPSEPPSCSSSFRIYNTPTTTYNTAHGQSLKMINNNNVYEIYGQKPAPLATSASSTVSSGIAKSISRLGFIFQQHQVIMDNQNGNENSPENINGNFLEENLNHINRDEVRAAALAAVNSSTNSAAAIGAIRITENPLPETVVC</sequence>
<accession>A0A7R8U9J2</accession>
<dbReference type="AlphaFoldDB" id="A0A7R8U9J2"/>
<reference evidence="1 2" key="1">
    <citation type="submission" date="2020-11" db="EMBL/GenBank/DDBJ databases">
        <authorList>
            <person name="Wallbank WR R."/>
            <person name="Pardo Diaz C."/>
            <person name="Kozak K."/>
            <person name="Martin S."/>
            <person name="Jiggins C."/>
            <person name="Moest M."/>
            <person name="Warren A I."/>
            <person name="Generalovic N T."/>
            <person name="Byers J.R.P. K."/>
            <person name="Montejo-Kovacevich G."/>
            <person name="Yen C E."/>
        </authorList>
    </citation>
    <scope>NUCLEOTIDE SEQUENCE [LARGE SCALE GENOMIC DNA]</scope>
</reference>
<dbReference type="Proteomes" id="UP000594454">
    <property type="component" value="Chromosome 1"/>
</dbReference>
<name>A0A7R8U9J2_HERIL</name>
<gene>
    <name evidence="1" type="ORF">HERILL_LOCUS31</name>
</gene>
<proteinExistence type="predicted"/>
<dbReference type="OrthoDB" id="741027at2759"/>
<dbReference type="EMBL" id="LR899009">
    <property type="protein sequence ID" value="CAD7076629.1"/>
    <property type="molecule type" value="Genomic_DNA"/>
</dbReference>
<protein>
    <submittedName>
        <fullName evidence="1">Uncharacterized protein</fullName>
    </submittedName>
</protein>
<keyword evidence="2" id="KW-1185">Reference proteome</keyword>
<organism evidence="1 2">
    <name type="scientific">Hermetia illucens</name>
    <name type="common">Black soldier fly</name>
    <dbReference type="NCBI Taxonomy" id="343691"/>
    <lineage>
        <taxon>Eukaryota</taxon>
        <taxon>Metazoa</taxon>
        <taxon>Ecdysozoa</taxon>
        <taxon>Arthropoda</taxon>
        <taxon>Hexapoda</taxon>
        <taxon>Insecta</taxon>
        <taxon>Pterygota</taxon>
        <taxon>Neoptera</taxon>
        <taxon>Endopterygota</taxon>
        <taxon>Diptera</taxon>
        <taxon>Brachycera</taxon>
        <taxon>Stratiomyomorpha</taxon>
        <taxon>Stratiomyidae</taxon>
        <taxon>Hermetiinae</taxon>
        <taxon>Hermetia</taxon>
    </lineage>
</organism>
<evidence type="ECO:0000313" key="1">
    <source>
        <dbReference type="EMBL" id="CAD7076629.1"/>
    </source>
</evidence>
<dbReference type="InParanoid" id="A0A7R8U9J2"/>
<evidence type="ECO:0000313" key="2">
    <source>
        <dbReference type="Proteomes" id="UP000594454"/>
    </source>
</evidence>